<evidence type="ECO:0000313" key="2">
    <source>
        <dbReference type="EMBL" id="KRG19092.1"/>
    </source>
</evidence>
<evidence type="ECO:0000256" key="1">
    <source>
        <dbReference type="SAM" id="Phobius"/>
    </source>
</evidence>
<keyword evidence="1" id="KW-0812">Transmembrane</keyword>
<comment type="caution">
    <text evidence="2">The sequence shown here is derived from an EMBL/GenBank/DDBJ whole genome shotgun (WGS) entry which is preliminary data.</text>
</comment>
<reference evidence="2" key="1">
    <citation type="submission" date="2015-09" db="EMBL/GenBank/DDBJ databases">
        <title>Draft Genome Sequences of Two Novel Amoeba-resistant Intranuclear Bacteria, Candidatus Berkiella cookevillensis and Candidatus Berkiella aquae.</title>
        <authorList>
            <person name="Mehari Y.T."/>
            <person name="Arivett B.A."/>
            <person name="Farone A.L."/>
            <person name="Gunderson J.H."/>
            <person name="Farone M.B."/>
        </authorList>
    </citation>
    <scope>NUCLEOTIDE SEQUENCE [LARGE SCALE GENOMIC DNA]</scope>
    <source>
        <strain evidence="2">CC99</strain>
    </source>
</reference>
<accession>A0A0Q9YQH6</accession>
<keyword evidence="1" id="KW-1133">Transmembrane helix</keyword>
<gene>
    <name evidence="2" type="ORF">CC99x_01089</name>
</gene>
<keyword evidence="1" id="KW-0472">Membrane</keyword>
<name>A0A0Q9YQH6_9GAMM</name>
<feature type="transmembrane region" description="Helical" evidence="1">
    <location>
        <begin position="12"/>
        <end position="30"/>
    </location>
</feature>
<dbReference type="AlphaFoldDB" id="A0A0Q9YQH6"/>
<protein>
    <submittedName>
        <fullName evidence="2">Uncharacterized protein</fullName>
    </submittedName>
</protein>
<dbReference type="STRING" id="437022.CC99x_01089"/>
<sequence>MKQLTEQETLCVAGGNLITAVTVLSLSHIFD</sequence>
<dbReference type="EMBL" id="LKHV01000004">
    <property type="protein sequence ID" value="KRG19092.1"/>
    <property type="molecule type" value="Genomic_DNA"/>
</dbReference>
<organism evidence="2">
    <name type="scientific">Candidatus Berkiella cookevillensis</name>
    <dbReference type="NCBI Taxonomy" id="437022"/>
    <lineage>
        <taxon>Bacteria</taxon>
        <taxon>Pseudomonadati</taxon>
        <taxon>Pseudomonadota</taxon>
        <taxon>Gammaproteobacteria</taxon>
        <taxon>Candidatus Berkiellales</taxon>
        <taxon>Candidatus Berkiellaceae</taxon>
        <taxon>Candidatus Berkiella</taxon>
    </lineage>
</organism>
<proteinExistence type="predicted"/>